<sequence>MIRTSPSARRVRRVLAAAGAVVAASLVPAGCSGGSPSGSASGDASGSSGAFPVSITTALGTTEIPSQPKRVVALGWGDAETALELGVQPVGASDWLAFGGDGVGPWLKDAYTKKPEIIQTLEPSYEQILKLKPDLILDTKSSGDKDRYSKLSAIAPTVAIPKGGANYLTTTEQQVDLIAKALGKESEGKKLLSGLDEAYAAAKKAHPEFQGKTAVVGSYTSEGFGAYASSDSRSVFLKNLGFTIPKAIDQQAGDAFSVKLSEENLDLLNADLTLILPIYVDASKAEADPLFQKVPSVQEGHSIVVSDANVSSAFSLGTTAAIEWALERLPDEMAKKVG</sequence>
<evidence type="ECO:0000256" key="3">
    <source>
        <dbReference type="ARBA" id="ARBA00022448"/>
    </source>
</evidence>
<dbReference type="PROSITE" id="PS50983">
    <property type="entry name" value="FE_B12_PBP"/>
    <property type="match status" value="1"/>
</dbReference>
<dbReference type="EMBL" id="JABMCG010000125">
    <property type="protein sequence ID" value="NUU29532.1"/>
    <property type="molecule type" value="Genomic_DNA"/>
</dbReference>
<proteinExistence type="inferred from homology"/>
<dbReference type="Gene3D" id="3.40.50.1980">
    <property type="entry name" value="Nitrogenase molybdenum iron protein domain"/>
    <property type="match status" value="2"/>
</dbReference>
<dbReference type="CDD" id="cd01146">
    <property type="entry name" value="FhuD"/>
    <property type="match status" value="1"/>
</dbReference>
<keyword evidence="3" id="KW-0813">Transport</keyword>
<name>A0A850E1H1_9MICO</name>
<accession>A0A850E1H1</accession>
<dbReference type="AlphaFoldDB" id="A0A850E1H1"/>
<evidence type="ECO:0000256" key="4">
    <source>
        <dbReference type="ARBA" id="ARBA00022729"/>
    </source>
</evidence>
<organism evidence="7 8">
    <name type="scientific">Curtobacterium citreum</name>
    <dbReference type="NCBI Taxonomy" id="2036"/>
    <lineage>
        <taxon>Bacteria</taxon>
        <taxon>Bacillati</taxon>
        <taxon>Actinomycetota</taxon>
        <taxon>Actinomycetes</taxon>
        <taxon>Micrococcales</taxon>
        <taxon>Microbacteriaceae</taxon>
        <taxon>Curtobacterium</taxon>
    </lineage>
</organism>
<feature type="domain" description="Fe/B12 periplasmic-binding" evidence="6">
    <location>
        <begin position="70"/>
        <end position="337"/>
    </location>
</feature>
<keyword evidence="4 5" id="KW-0732">Signal</keyword>
<reference evidence="7 8" key="1">
    <citation type="submission" date="2020-05" db="EMBL/GenBank/DDBJ databases">
        <title>Genome Sequencing of Type Strains.</title>
        <authorList>
            <person name="Lemaire J.F."/>
            <person name="Inderbitzin P."/>
            <person name="Gregorio O.A."/>
            <person name="Collins S.B."/>
            <person name="Wespe N."/>
            <person name="Knight-Connoni V."/>
        </authorList>
    </citation>
    <scope>NUCLEOTIDE SEQUENCE [LARGE SCALE GENOMIC DNA]</scope>
    <source>
        <strain evidence="7 8">DSM 20512</strain>
    </source>
</reference>
<evidence type="ECO:0000256" key="5">
    <source>
        <dbReference type="SAM" id="SignalP"/>
    </source>
</evidence>
<dbReference type="InterPro" id="IPR002491">
    <property type="entry name" value="ABC_transptr_periplasmic_BD"/>
</dbReference>
<evidence type="ECO:0000313" key="7">
    <source>
        <dbReference type="EMBL" id="NUU29532.1"/>
    </source>
</evidence>
<dbReference type="SUPFAM" id="SSF53807">
    <property type="entry name" value="Helical backbone' metal receptor"/>
    <property type="match status" value="1"/>
</dbReference>
<comment type="subcellular location">
    <subcellularLocation>
        <location evidence="1">Cell envelope</location>
    </subcellularLocation>
</comment>
<dbReference type="Pfam" id="PF01497">
    <property type="entry name" value="Peripla_BP_2"/>
    <property type="match status" value="1"/>
</dbReference>
<protein>
    <submittedName>
        <fullName evidence="7">Iron-siderophore ABC transporter substrate-binding protein</fullName>
    </submittedName>
</protein>
<evidence type="ECO:0000259" key="6">
    <source>
        <dbReference type="PROSITE" id="PS50983"/>
    </source>
</evidence>
<gene>
    <name evidence="7" type="ORF">HP467_15685</name>
</gene>
<dbReference type="PANTHER" id="PTHR30532:SF24">
    <property type="entry name" value="FERRIC ENTEROBACTIN-BINDING PERIPLASMIC PROTEIN FEPB"/>
    <property type="match status" value="1"/>
</dbReference>
<evidence type="ECO:0000256" key="2">
    <source>
        <dbReference type="ARBA" id="ARBA00008814"/>
    </source>
</evidence>
<dbReference type="InterPro" id="IPR051313">
    <property type="entry name" value="Bact_iron-sidero_bind"/>
</dbReference>
<feature type="signal peptide" evidence="5">
    <location>
        <begin position="1"/>
        <end position="29"/>
    </location>
</feature>
<evidence type="ECO:0000313" key="8">
    <source>
        <dbReference type="Proteomes" id="UP000539146"/>
    </source>
</evidence>
<dbReference type="RefSeq" id="WP_330599052.1">
    <property type="nucleotide sequence ID" value="NZ_BAAAWP010000001.1"/>
</dbReference>
<dbReference type="GO" id="GO:0030288">
    <property type="term" value="C:outer membrane-bounded periplasmic space"/>
    <property type="evidence" value="ECO:0007669"/>
    <property type="project" value="TreeGrafter"/>
</dbReference>
<dbReference type="Proteomes" id="UP000539146">
    <property type="component" value="Unassembled WGS sequence"/>
</dbReference>
<dbReference type="PANTHER" id="PTHR30532">
    <property type="entry name" value="IRON III DICITRATE-BINDING PERIPLASMIC PROTEIN"/>
    <property type="match status" value="1"/>
</dbReference>
<feature type="chain" id="PRO_5038996510" evidence="5">
    <location>
        <begin position="30"/>
        <end position="338"/>
    </location>
</feature>
<comment type="caution">
    <text evidence="7">The sequence shown here is derived from an EMBL/GenBank/DDBJ whole genome shotgun (WGS) entry which is preliminary data.</text>
</comment>
<evidence type="ECO:0000256" key="1">
    <source>
        <dbReference type="ARBA" id="ARBA00004196"/>
    </source>
</evidence>
<dbReference type="GO" id="GO:1901678">
    <property type="term" value="P:iron coordination entity transport"/>
    <property type="evidence" value="ECO:0007669"/>
    <property type="project" value="UniProtKB-ARBA"/>
</dbReference>
<comment type="similarity">
    <text evidence="2">Belongs to the bacterial solute-binding protein 8 family.</text>
</comment>